<dbReference type="EMBL" id="BONW01000013">
    <property type="protein sequence ID" value="GIG88017.1"/>
    <property type="molecule type" value="Genomic_DNA"/>
</dbReference>
<dbReference type="InterPro" id="IPR006311">
    <property type="entry name" value="TAT_signal"/>
</dbReference>
<dbReference type="SUPFAM" id="SSF50939">
    <property type="entry name" value="Sialidases"/>
    <property type="match status" value="1"/>
</dbReference>
<keyword evidence="3" id="KW-1185">Reference proteome</keyword>
<evidence type="ECO:0000313" key="2">
    <source>
        <dbReference type="EMBL" id="GIG88017.1"/>
    </source>
</evidence>
<evidence type="ECO:0000256" key="1">
    <source>
        <dbReference type="SAM" id="SignalP"/>
    </source>
</evidence>
<proteinExistence type="predicted"/>
<dbReference type="PROSITE" id="PS51318">
    <property type="entry name" value="TAT"/>
    <property type="match status" value="1"/>
</dbReference>
<organism evidence="2 3">
    <name type="scientific">Plantactinospora endophytica</name>
    <dbReference type="NCBI Taxonomy" id="673535"/>
    <lineage>
        <taxon>Bacteria</taxon>
        <taxon>Bacillati</taxon>
        <taxon>Actinomycetota</taxon>
        <taxon>Actinomycetes</taxon>
        <taxon>Micromonosporales</taxon>
        <taxon>Micromonosporaceae</taxon>
        <taxon>Plantactinospora</taxon>
    </lineage>
</organism>
<dbReference type="InterPro" id="IPR036278">
    <property type="entry name" value="Sialidase_sf"/>
</dbReference>
<reference evidence="2 3" key="1">
    <citation type="submission" date="2021-01" db="EMBL/GenBank/DDBJ databases">
        <title>Whole genome shotgun sequence of Plantactinospora endophytica NBRC 110450.</title>
        <authorList>
            <person name="Komaki H."/>
            <person name="Tamura T."/>
        </authorList>
    </citation>
    <scope>NUCLEOTIDE SEQUENCE [LARGE SCALE GENOMIC DNA]</scope>
    <source>
        <strain evidence="2 3">NBRC 110450</strain>
    </source>
</reference>
<feature type="chain" id="PRO_5046888992" description="Exo-alpha-sialidase" evidence="1">
    <location>
        <begin position="35"/>
        <end position="1154"/>
    </location>
</feature>
<keyword evidence="1" id="KW-0732">Signal</keyword>
<dbReference type="Proteomes" id="UP000646749">
    <property type="component" value="Unassembled WGS sequence"/>
</dbReference>
<accession>A0ABQ4E010</accession>
<evidence type="ECO:0008006" key="4">
    <source>
        <dbReference type="Google" id="ProtNLM"/>
    </source>
</evidence>
<evidence type="ECO:0000313" key="3">
    <source>
        <dbReference type="Proteomes" id="UP000646749"/>
    </source>
</evidence>
<name>A0ABQ4E010_9ACTN</name>
<comment type="caution">
    <text evidence="2">The sequence shown here is derived from an EMBL/GenBank/DDBJ whole genome shotgun (WGS) entry which is preliminary data.</text>
</comment>
<protein>
    <recommendedName>
        <fullName evidence="4">Exo-alpha-sialidase</fullName>
    </recommendedName>
</protein>
<dbReference type="RefSeq" id="WP_203866537.1">
    <property type="nucleotide sequence ID" value="NZ_BONW01000013.1"/>
</dbReference>
<gene>
    <name evidence="2" type="ORF">Pen02_29530</name>
</gene>
<sequence length="1154" mass="126553">MSQSEQTPISRRRLLRAGVLLGAGAALPVTTAEAGSTTVPVGTAADPLAHEVAVAERLMADPSAPVRWLDPVALDGSPGQAFASHRARAAGIAKYFASTRPLSTVNGTADENNTVTLIAHFHAVADDPDFAVGGVPSRTAAPQALRRLDQGDGEVGTRRDYDMALKGLMVLAYRYRHLLTDEDFNFLLDRLVPAHLSGGHPPEIEIVEVTFLNIDIPETENHLLMIESSRYLVNQLLHDRTGEARFDNSANGLTGWLLGYLQVLVKHDFLEFNSRPYARHALHPLFNLHEFARDEKIRTAAQIVLDYVMVKFAVSSNRGRRVSPYRRQQHRISHHANERNFLYAASGDQTAGYFLAYTGLIDAQNQPTGFPSSLDFPALIASTAAYRPPPAAYILAMNHDNPEYLHRFHHGTRPRLRGSTDIADAGLEIYFRSPSFLLSAGGTFLNSGYGHDEIDIGVEAWEQTSRAQATTLIPTRVDTRFHDLIRFEPYPDPFVDPYADDPEDPDTFRAQAVNIGVHRRIAAGANLRPAEKKTIEEHSTSTYPALAPHVGRLLIGWKGSGNDNLNVAKVLDTNLLGIDGVEGVEEVVTLGDSTDRSPALASHDGRLFLAWRGSGNNQLNLAFSTDAGRTFQGTTTLGDSSEHSPALVSHGGRLLLAWTGRGNEQLNVARVVLIGNTAGGFGIEGVEDKVVLDETSSDAPALASHNGRLFLAWKGSGNDNLNLKFSADNGASFHGTYTFSETSHHAPALASHGGRLFLGWAGRGDEKLNVARVVLIGNTAGAFGIEGLDGKVVLDEISTQPVALASHNGLLFLGWKGEGEDKLNLRVSRTGAFEPVGPWIFSNLAHLGFYVAVYRTPPARPEQLLFPLDNLALLYAREAAGMDFDTFRNLTTSRNSHLPARLDYGSAYEFHTPDDKHFTLWYLLVAQKYDARVIDQSEPVTDLGTLPLVSGEYLRAPGGHDGLVEIRHPGAEQSPIRLDFRTANAPVRADNRASIPQPWIERGLALFALAERFEQDAKRREGQAALTDATRLYDELLRLNPGQNGPSLAPAVIRALGWCGVDFSVRETELRDWLTNPQYTPYPAISQALLLSGWRLRAPVFLDVIVWNYERTRRVTSPRTVAEVRTDVLRAAILEGSNSRYGTRVTNFEQLLRP</sequence>
<feature type="signal peptide" evidence="1">
    <location>
        <begin position="1"/>
        <end position="34"/>
    </location>
</feature>